<protein>
    <recommendedName>
        <fullName evidence="1">Glutaredoxin domain-containing protein</fullName>
    </recommendedName>
</protein>
<name>A0AAW0LK01_QUESU</name>
<dbReference type="AlphaFoldDB" id="A0AAW0LK01"/>
<proteinExistence type="predicted"/>
<reference evidence="2 3" key="1">
    <citation type="journal article" date="2018" name="Sci. Data">
        <title>The draft genome sequence of cork oak.</title>
        <authorList>
            <person name="Ramos A.M."/>
            <person name="Usie A."/>
            <person name="Barbosa P."/>
            <person name="Barros P.M."/>
            <person name="Capote T."/>
            <person name="Chaves I."/>
            <person name="Simoes F."/>
            <person name="Abreu I."/>
            <person name="Carrasquinho I."/>
            <person name="Faro C."/>
            <person name="Guimaraes J.B."/>
            <person name="Mendonca D."/>
            <person name="Nobrega F."/>
            <person name="Rodrigues L."/>
            <person name="Saibo N.J.M."/>
            <person name="Varela M.C."/>
            <person name="Egas C."/>
            <person name="Matos J."/>
            <person name="Miguel C.M."/>
            <person name="Oliveira M.M."/>
            <person name="Ricardo C.P."/>
            <person name="Goncalves S."/>
        </authorList>
    </citation>
    <scope>NUCLEOTIDE SEQUENCE [LARGE SCALE GENOMIC DNA]</scope>
    <source>
        <strain evidence="3">cv. HL8</strain>
    </source>
</reference>
<feature type="domain" description="Glutaredoxin" evidence="1">
    <location>
        <begin position="125"/>
        <end position="186"/>
    </location>
</feature>
<dbReference type="EMBL" id="PKMF04000088">
    <property type="protein sequence ID" value="KAK7851362.1"/>
    <property type="molecule type" value="Genomic_DNA"/>
</dbReference>
<dbReference type="Proteomes" id="UP000237347">
    <property type="component" value="Unassembled WGS sequence"/>
</dbReference>
<dbReference type="Pfam" id="PF00462">
    <property type="entry name" value="Glutaredoxin"/>
    <property type="match status" value="2"/>
</dbReference>
<evidence type="ECO:0000313" key="2">
    <source>
        <dbReference type="EMBL" id="KAK7851362.1"/>
    </source>
</evidence>
<accession>A0AAW0LK01</accession>
<dbReference type="SUPFAM" id="SSF52833">
    <property type="entry name" value="Thioredoxin-like"/>
    <property type="match status" value="2"/>
</dbReference>
<organism evidence="2 3">
    <name type="scientific">Quercus suber</name>
    <name type="common">Cork oak</name>
    <dbReference type="NCBI Taxonomy" id="58331"/>
    <lineage>
        <taxon>Eukaryota</taxon>
        <taxon>Viridiplantae</taxon>
        <taxon>Streptophyta</taxon>
        <taxon>Embryophyta</taxon>
        <taxon>Tracheophyta</taxon>
        <taxon>Spermatophyta</taxon>
        <taxon>Magnoliopsida</taxon>
        <taxon>eudicotyledons</taxon>
        <taxon>Gunneridae</taxon>
        <taxon>Pentapetalae</taxon>
        <taxon>rosids</taxon>
        <taxon>fabids</taxon>
        <taxon>Fagales</taxon>
        <taxon>Fagaceae</taxon>
        <taxon>Quercus</taxon>
    </lineage>
</organism>
<dbReference type="PANTHER" id="PTHR45669">
    <property type="entry name" value="GLUTAREDOXIN DOMAIN-CONTAINING CYSTEINE-RICH PROTEIN CG12206-RELATED"/>
    <property type="match status" value="1"/>
</dbReference>
<comment type="caution">
    <text evidence="2">The sequence shown here is derived from an EMBL/GenBank/DDBJ whole genome shotgun (WGS) entry which is preliminary data.</text>
</comment>
<keyword evidence="3" id="KW-1185">Reference proteome</keyword>
<feature type="domain" description="Glutaredoxin" evidence="1">
    <location>
        <begin position="20"/>
        <end position="65"/>
    </location>
</feature>
<dbReference type="InterPro" id="IPR036249">
    <property type="entry name" value="Thioredoxin-like_sf"/>
</dbReference>
<dbReference type="Gene3D" id="3.40.30.10">
    <property type="entry name" value="Glutaredoxin"/>
    <property type="match status" value="2"/>
</dbReference>
<evidence type="ECO:0000259" key="1">
    <source>
        <dbReference type="Pfam" id="PF00462"/>
    </source>
</evidence>
<dbReference type="Pfam" id="PF23733">
    <property type="entry name" value="GRXCR1-2_C"/>
    <property type="match status" value="1"/>
</dbReference>
<sequence>MTSRLASRIESFEDDMLGFRVWVNERDVSLDLAYRKELQSVLSGKNKNSKNLMTLPQVFIRGKHIEGAEMIEHLFETSELAKLLEGFPVQNLEFSFDCDSCDDVRFASCISYNGSRKVFDEEEDRTYEDCYSVRMIFLGFRVWVDERDVSLDLAYRKELQSVLSGENKNSKNLMTLPQVFIRGKHIEGAEMIEHLFETSELVKLLEGVQNLEFSFGCDNCDDVQFAPCISYNGSRKVFDEEEDRVQKCLECNESGLTRCPDCSS</sequence>
<dbReference type="PANTHER" id="PTHR45669:SF17">
    <property type="entry name" value="GLUTAREDOXIN DOMAIN-CONTAINING PROTEIN"/>
    <property type="match status" value="1"/>
</dbReference>
<gene>
    <name evidence="2" type="ORF">CFP56_042281</name>
</gene>
<dbReference type="InterPro" id="IPR002109">
    <property type="entry name" value="Glutaredoxin"/>
</dbReference>
<dbReference type="PROSITE" id="PS51354">
    <property type="entry name" value="GLUTAREDOXIN_2"/>
    <property type="match status" value="2"/>
</dbReference>
<evidence type="ECO:0000313" key="3">
    <source>
        <dbReference type="Proteomes" id="UP000237347"/>
    </source>
</evidence>